<protein>
    <recommendedName>
        <fullName evidence="2">Bulb-type lectin domain-containing protein</fullName>
    </recommendedName>
</protein>
<dbReference type="SUPFAM" id="SSF101447">
    <property type="entry name" value="Formin homology 2 domain (FH2 domain)"/>
    <property type="match status" value="1"/>
</dbReference>
<dbReference type="SUPFAM" id="SSF51110">
    <property type="entry name" value="alpha-D-mannose-specific plant lectins"/>
    <property type="match status" value="2"/>
</dbReference>
<dbReference type="Proteomes" id="UP000228945">
    <property type="component" value="Chromosome"/>
</dbReference>
<keyword evidence="4" id="KW-1185">Reference proteome</keyword>
<dbReference type="Gene3D" id="2.90.10.10">
    <property type="entry name" value="Bulb-type lectin domain"/>
    <property type="match status" value="4"/>
</dbReference>
<dbReference type="KEGG" id="cmb:CSW64_12710"/>
<dbReference type="CDD" id="cd00028">
    <property type="entry name" value="B_lectin"/>
    <property type="match status" value="1"/>
</dbReference>
<feature type="domain" description="Bulb-type lectin" evidence="2">
    <location>
        <begin position="170"/>
        <end position="282"/>
    </location>
</feature>
<dbReference type="PROSITE" id="PS50927">
    <property type="entry name" value="BULB_LECTIN"/>
    <property type="match status" value="2"/>
</dbReference>
<evidence type="ECO:0000313" key="3">
    <source>
        <dbReference type="EMBL" id="ATQ43215.1"/>
    </source>
</evidence>
<gene>
    <name evidence="3" type="ORF">CSW64_12710</name>
</gene>
<evidence type="ECO:0000259" key="2">
    <source>
        <dbReference type="PROSITE" id="PS50927"/>
    </source>
</evidence>
<reference evidence="3 4" key="1">
    <citation type="submission" date="2017-10" db="EMBL/GenBank/DDBJ databases">
        <title>Genome sequence of Caulobacter mirabilis FWC38.</title>
        <authorList>
            <person name="Fiebig A."/>
            <person name="Crosson S."/>
        </authorList>
    </citation>
    <scope>NUCLEOTIDE SEQUENCE [LARGE SCALE GENOMIC DNA]</scope>
    <source>
        <strain evidence="3 4">FWC 38</strain>
    </source>
</reference>
<dbReference type="SMART" id="SM00108">
    <property type="entry name" value="B_lectin"/>
    <property type="match status" value="2"/>
</dbReference>
<organism evidence="3 4">
    <name type="scientific">Caulobacter mirabilis</name>
    <dbReference type="NCBI Taxonomy" id="69666"/>
    <lineage>
        <taxon>Bacteria</taxon>
        <taxon>Pseudomonadati</taxon>
        <taxon>Pseudomonadota</taxon>
        <taxon>Alphaproteobacteria</taxon>
        <taxon>Caulobacterales</taxon>
        <taxon>Caulobacteraceae</taxon>
        <taxon>Caulobacter</taxon>
    </lineage>
</organism>
<feature type="domain" description="Bulb-type lectin" evidence="2">
    <location>
        <begin position="42"/>
        <end position="155"/>
    </location>
</feature>
<dbReference type="OrthoDB" id="8686772at2"/>
<dbReference type="InterPro" id="IPR001480">
    <property type="entry name" value="Bulb-type_lectin_dom"/>
</dbReference>
<evidence type="ECO:0000256" key="1">
    <source>
        <dbReference type="SAM" id="MobiDB-lite"/>
    </source>
</evidence>
<dbReference type="InterPro" id="IPR036426">
    <property type="entry name" value="Bulb-type_lectin_dom_sf"/>
</dbReference>
<name>A0A2D2AZ21_9CAUL</name>
<dbReference type="RefSeq" id="WP_099622466.1">
    <property type="nucleotide sequence ID" value="NZ_CP024201.1"/>
</dbReference>
<feature type="region of interest" description="Disordered" evidence="1">
    <location>
        <begin position="1"/>
        <end position="40"/>
    </location>
</feature>
<accession>A0A2D2AZ21</accession>
<sequence length="683" mass="74468">MRKRNDDDGPIGNDPIEPNDPPPPSPPPPPPPPPPPETVAQGTTAWAHQYLPADHALHSPNGRFALVYQGDGNLVLYKNYPYNNDRKALWSIGKQTAPGRALMQGDGNLVVSDAFGGLVWASRTERNPGACLAVHDNGNVVVYSPARNATIWSTNTSPQALPPNGPTATGSIMRPGQVLHPGDELWSDDNRFILRLEHQGNLVLYRNLSGVGRRSLWDSDTHGRLVEVCILYDDGNLVLAGPNDELVWNSGSHAPGGYLEVGSDGNLVIWNAQGQAAWHTDTPRCDFRRDFGDKGEVSVSIWPDGRVRFKGTMRNTGLRESVDFRVGALVTFPGEVAGKQVSRTIALYRNGHLGTEAWPGGSPVTRFWDVTEANGLVEREYLNIEAAGQFKVMHEREGKISDLLEAALDKVIKWVAGEILLASPMGHVILMASALASAVKTGSILPGVRFVEGAFWLVGPGGSLYALGAHGLSGLGDDGLKPMPEWMHAFGQAVFKGTLPHRRDLRITKHQGLNGNPFVFPSIDGTILHLGPDIHAAKCLGELSSADKISLVHELVHVWQIEHTDLSVDWIADALYWQTCDSLGGDAYSFDPNNLKSFGDYNLEQQAEIVEAWYEEAYLDPCKPLPDPPPPGAVENHTGGGKCWYPCASECPNTCKSLAGRPEQDASKYYHYMTNHIWMGRVS</sequence>
<proteinExistence type="predicted"/>
<dbReference type="AlphaFoldDB" id="A0A2D2AZ21"/>
<feature type="compositionally biased region" description="Pro residues" evidence="1">
    <location>
        <begin position="18"/>
        <end position="37"/>
    </location>
</feature>
<dbReference type="EMBL" id="CP024201">
    <property type="protein sequence ID" value="ATQ43215.1"/>
    <property type="molecule type" value="Genomic_DNA"/>
</dbReference>
<evidence type="ECO:0000313" key="4">
    <source>
        <dbReference type="Proteomes" id="UP000228945"/>
    </source>
</evidence>